<dbReference type="InterPro" id="IPR012875">
    <property type="entry name" value="SDHF4"/>
</dbReference>
<sequence length="127" mass="14699">MICKIRLALKMIRIQSALRITKFINGTTSLRDITRSITLSTQMLHDDHHKDDEKLSPRMKEFKEKLRTKTPIGKLDEIEGKHPYQEKEPLEAWPDNTNPKTGEVGGPKGPEPTRYGDWERKGRVSDF</sequence>
<gene>
    <name evidence="4" type="ORF">CHIRRI_LOCUS524</name>
</gene>
<dbReference type="OrthoDB" id="201362at2759"/>
<proteinExistence type="inferred from homology"/>
<reference evidence="4" key="1">
    <citation type="submission" date="2022-01" db="EMBL/GenBank/DDBJ databases">
        <authorList>
            <person name="King R."/>
        </authorList>
    </citation>
    <scope>NUCLEOTIDE SEQUENCE</scope>
</reference>
<feature type="compositionally biased region" description="Basic and acidic residues" evidence="3">
    <location>
        <begin position="45"/>
        <end position="67"/>
    </location>
</feature>
<dbReference type="PANTHER" id="PTHR28524">
    <property type="entry name" value="SUCCINATE DEHYDROGENASE ASSEMBLY FACTOR 4, MITOCHONDRIAL"/>
    <property type="match status" value="1"/>
</dbReference>
<dbReference type="Pfam" id="PF07896">
    <property type="entry name" value="DUF1674"/>
    <property type="match status" value="1"/>
</dbReference>
<keyword evidence="5" id="KW-1185">Reference proteome</keyword>
<evidence type="ECO:0000256" key="2">
    <source>
        <dbReference type="ARBA" id="ARBA00022170"/>
    </source>
</evidence>
<dbReference type="Proteomes" id="UP001153620">
    <property type="component" value="Chromosome 1"/>
</dbReference>
<reference evidence="4" key="2">
    <citation type="submission" date="2022-10" db="EMBL/GenBank/DDBJ databases">
        <authorList>
            <consortium name="ENA_rothamsted_submissions"/>
            <consortium name="culmorum"/>
            <person name="King R."/>
        </authorList>
    </citation>
    <scope>NUCLEOTIDE SEQUENCE</scope>
</reference>
<protein>
    <recommendedName>
        <fullName evidence="2">Succinate dehydrogenase assembly factor 4, mitochondrial</fullName>
    </recommendedName>
</protein>
<evidence type="ECO:0000256" key="1">
    <source>
        <dbReference type="ARBA" id="ARBA00005701"/>
    </source>
</evidence>
<dbReference type="GO" id="GO:0005739">
    <property type="term" value="C:mitochondrion"/>
    <property type="evidence" value="ECO:0007669"/>
    <property type="project" value="TreeGrafter"/>
</dbReference>
<dbReference type="EMBL" id="OU895877">
    <property type="protein sequence ID" value="CAG9797526.1"/>
    <property type="molecule type" value="Genomic_DNA"/>
</dbReference>
<evidence type="ECO:0000256" key="3">
    <source>
        <dbReference type="SAM" id="MobiDB-lite"/>
    </source>
</evidence>
<comment type="similarity">
    <text evidence="1">Belongs to the SDHAF4 family.</text>
</comment>
<dbReference type="AlphaFoldDB" id="A0A9N9WN21"/>
<organism evidence="4 5">
    <name type="scientific">Chironomus riparius</name>
    <dbReference type="NCBI Taxonomy" id="315576"/>
    <lineage>
        <taxon>Eukaryota</taxon>
        <taxon>Metazoa</taxon>
        <taxon>Ecdysozoa</taxon>
        <taxon>Arthropoda</taxon>
        <taxon>Hexapoda</taxon>
        <taxon>Insecta</taxon>
        <taxon>Pterygota</taxon>
        <taxon>Neoptera</taxon>
        <taxon>Endopterygota</taxon>
        <taxon>Diptera</taxon>
        <taxon>Nematocera</taxon>
        <taxon>Chironomoidea</taxon>
        <taxon>Chironomidae</taxon>
        <taxon>Chironominae</taxon>
        <taxon>Chironomus</taxon>
    </lineage>
</organism>
<evidence type="ECO:0000313" key="5">
    <source>
        <dbReference type="Proteomes" id="UP001153620"/>
    </source>
</evidence>
<evidence type="ECO:0000313" key="4">
    <source>
        <dbReference type="EMBL" id="CAG9797526.1"/>
    </source>
</evidence>
<feature type="region of interest" description="Disordered" evidence="3">
    <location>
        <begin position="45"/>
        <end position="127"/>
    </location>
</feature>
<dbReference type="GO" id="GO:0034553">
    <property type="term" value="P:mitochondrial respiratory chain complex II assembly"/>
    <property type="evidence" value="ECO:0007669"/>
    <property type="project" value="TreeGrafter"/>
</dbReference>
<accession>A0A9N9WN21</accession>
<dbReference type="PANTHER" id="PTHR28524:SF3">
    <property type="entry name" value="SUCCINATE DEHYDROGENASE ASSEMBLY FACTOR 4, MITOCHONDRIAL"/>
    <property type="match status" value="1"/>
</dbReference>
<feature type="compositionally biased region" description="Basic and acidic residues" evidence="3">
    <location>
        <begin position="74"/>
        <end position="90"/>
    </location>
</feature>
<name>A0A9N9WN21_9DIPT</name>
<feature type="compositionally biased region" description="Basic and acidic residues" evidence="3">
    <location>
        <begin position="114"/>
        <end position="127"/>
    </location>
</feature>